<proteinExistence type="predicted"/>
<dbReference type="AlphaFoldDB" id="F4QIW9"/>
<reference evidence="2" key="1">
    <citation type="submission" date="2011-03" db="EMBL/GenBank/DDBJ databases">
        <title>Draft genome sequence of Brevundimonas diminuta.</title>
        <authorList>
            <person name="Brown P.J.B."/>
            <person name="Buechlein A."/>
            <person name="Hemmerich C."/>
            <person name="Brun Y.V."/>
        </authorList>
    </citation>
    <scope>NUCLEOTIDE SEQUENCE [LARGE SCALE GENOMIC DNA]</scope>
    <source>
        <strain evidence="2">C19</strain>
    </source>
</reference>
<sequence>MQTESTEYEIGLYPRGPNSCQWKIWPKAGGTPVATGVERNWADAQKASQRAKERLVAKGA</sequence>
<dbReference type="Proteomes" id="UP000006512">
    <property type="component" value="Unassembled WGS sequence"/>
</dbReference>
<keyword evidence="2" id="KW-1185">Reference proteome</keyword>
<organism evidence="1 2">
    <name type="scientific">Asticcacaulis biprosthecium C19</name>
    <dbReference type="NCBI Taxonomy" id="715226"/>
    <lineage>
        <taxon>Bacteria</taxon>
        <taxon>Pseudomonadati</taxon>
        <taxon>Pseudomonadota</taxon>
        <taxon>Alphaproteobacteria</taxon>
        <taxon>Caulobacterales</taxon>
        <taxon>Caulobacteraceae</taxon>
        <taxon>Asticcacaulis</taxon>
    </lineage>
</organism>
<dbReference type="RefSeq" id="WP_006272217.1">
    <property type="nucleotide sequence ID" value="NZ_GL883077.1"/>
</dbReference>
<gene>
    <name evidence="1" type="ORF">ABI_14710</name>
</gene>
<name>F4QIW9_9CAUL</name>
<evidence type="ECO:0000313" key="1">
    <source>
        <dbReference type="EMBL" id="EGF93032.1"/>
    </source>
</evidence>
<dbReference type="EMBL" id="GL883077">
    <property type="protein sequence ID" value="EGF93032.1"/>
    <property type="molecule type" value="Genomic_DNA"/>
</dbReference>
<dbReference type="OrthoDB" id="9852960at2"/>
<evidence type="ECO:0008006" key="3">
    <source>
        <dbReference type="Google" id="ProtNLM"/>
    </source>
</evidence>
<dbReference type="HOGENOM" id="CLU_2931148_0_0_5"/>
<evidence type="ECO:0000313" key="2">
    <source>
        <dbReference type="Proteomes" id="UP000006512"/>
    </source>
</evidence>
<accession>F4QIW9</accession>
<protein>
    <recommendedName>
        <fullName evidence="3">DUF2188 domain-containing protein</fullName>
    </recommendedName>
</protein>